<keyword evidence="10 12" id="KW-0807">Transducer</keyword>
<protein>
    <recommendedName>
        <fullName evidence="12">Taste receptor type 2</fullName>
    </recommendedName>
</protein>
<evidence type="ECO:0000256" key="6">
    <source>
        <dbReference type="ARBA" id="ARBA00022989"/>
    </source>
</evidence>
<name>A0A8T2JRA0_9PIPI</name>
<dbReference type="GO" id="GO:0016020">
    <property type="term" value="C:membrane"/>
    <property type="evidence" value="ECO:0007669"/>
    <property type="project" value="UniProtKB-SubCell"/>
</dbReference>
<evidence type="ECO:0000256" key="5">
    <source>
        <dbReference type="ARBA" id="ARBA00022692"/>
    </source>
</evidence>
<evidence type="ECO:0000256" key="8">
    <source>
        <dbReference type="ARBA" id="ARBA00023136"/>
    </source>
</evidence>
<keyword evidence="5 12" id="KW-0812">Transmembrane</keyword>
<organism evidence="14 15">
    <name type="scientific">Hymenochirus boettgeri</name>
    <name type="common">Congo dwarf clawed frog</name>
    <dbReference type="NCBI Taxonomy" id="247094"/>
    <lineage>
        <taxon>Eukaryota</taxon>
        <taxon>Metazoa</taxon>
        <taxon>Chordata</taxon>
        <taxon>Craniata</taxon>
        <taxon>Vertebrata</taxon>
        <taxon>Euteleostomi</taxon>
        <taxon>Amphibia</taxon>
        <taxon>Batrachia</taxon>
        <taxon>Anura</taxon>
        <taxon>Pipoidea</taxon>
        <taxon>Pipidae</taxon>
        <taxon>Pipinae</taxon>
        <taxon>Hymenochirus</taxon>
    </lineage>
</organism>
<dbReference type="PANTHER" id="PTHR11394">
    <property type="entry name" value="TASTE RECEPTOR TYPE 2"/>
    <property type="match status" value="1"/>
</dbReference>
<keyword evidence="15" id="KW-1185">Reference proteome</keyword>
<dbReference type="Pfam" id="PF05296">
    <property type="entry name" value="TAS2R"/>
    <property type="match status" value="1"/>
</dbReference>
<dbReference type="InterPro" id="IPR007960">
    <property type="entry name" value="TAS2R"/>
</dbReference>
<gene>
    <name evidence="14" type="ORF">GDO86_010631</name>
</gene>
<evidence type="ECO:0000256" key="1">
    <source>
        <dbReference type="ARBA" id="ARBA00004141"/>
    </source>
</evidence>
<keyword evidence="3 12" id="KW-0919">Taste</keyword>
<keyword evidence="9 12" id="KW-0675">Receptor</keyword>
<proteinExistence type="inferred from homology"/>
<comment type="subcellular location">
    <subcellularLocation>
        <location evidence="1 12">Membrane</location>
        <topology evidence="1 12">Multi-pass membrane protein</topology>
    </subcellularLocation>
</comment>
<dbReference type="OrthoDB" id="8876749at2759"/>
<dbReference type="SUPFAM" id="SSF81321">
    <property type="entry name" value="Family A G protein-coupled receptor-like"/>
    <property type="match status" value="1"/>
</dbReference>
<reference evidence="14" key="1">
    <citation type="thesis" date="2020" institute="ProQuest LLC" country="789 East Eisenhower Parkway, Ann Arbor, MI, USA">
        <title>Comparative Genomics and Chromosome Evolution.</title>
        <authorList>
            <person name="Mudd A.B."/>
        </authorList>
    </citation>
    <scope>NUCLEOTIDE SEQUENCE</scope>
    <source>
        <strain evidence="14">Female2</strain>
        <tissue evidence="14">Blood</tissue>
    </source>
</reference>
<comment type="caution">
    <text evidence="14">The sequence shown here is derived from an EMBL/GenBank/DDBJ whole genome shotgun (WGS) entry which is preliminary data.</text>
</comment>
<evidence type="ECO:0000256" key="4">
    <source>
        <dbReference type="ARBA" id="ARBA00022606"/>
    </source>
</evidence>
<evidence type="ECO:0000256" key="11">
    <source>
        <dbReference type="RuleBase" id="RU004423"/>
    </source>
</evidence>
<sequence>MDWSKGNQLNDSDKILTAIGISRLILQIGTSLAIYNVFFFHVNLQLNTHSTITLIGLVDMFCNYASIWLTTFLSVFYFFKIANFNHFLFEFGRKKISQRLETLMVGCIILALLNTLLFLSPSDMNSTSMNSTQHVNITSNCEKTATFVFLFVLANCLPLIIYVFSSVLLVHYLYLHISQKRNGDQTFSSPNLDKFQNTIKSMIFLFFIFADHVVVNFTVAMYCFKVNIMWIQFLKNLFPTLHSLFLILKTSKLSQQLHKLLHPITKCFSGETDLEIKNP</sequence>
<evidence type="ECO:0000256" key="9">
    <source>
        <dbReference type="ARBA" id="ARBA00023170"/>
    </source>
</evidence>
<accession>A0A8T2JRA0</accession>
<feature type="transmembrane region" description="Helical" evidence="13">
    <location>
        <begin position="54"/>
        <end position="79"/>
    </location>
</feature>
<evidence type="ECO:0000256" key="13">
    <source>
        <dbReference type="SAM" id="Phobius"/>
    </source>
</evidence>
<evidence type="ECO:0000313" key="14">
    <source>
        <dbReference type="EMBL" id="KAG8445907.1"/>
    </source>
</evidence>
<keyword evidence="8 12" id="KW-0472">Membrane</keyword>
<feature type="transmembrane region" description="Helical" evidence="13">
    <location>
        <begin position="21"/>
        <end position="42"/>
    </location>
</feature>
<dbReference type="GO" id="GO:0033038">
    <property type="term" value="F:bitter taste receptor activity"/>
    <property type="evidence" value="ECO:0007669"/>
    <property type="project" value="InterPro"/>
</dbReference>
<evidence type="ECO:0000256" key="10">
    <source>
        <dbReference type="ARBA" id="ARBA00023224"/>
    </source>
</evidence>
<evidence type="ECO:0000256" key="2">
    <source>
        <dbReference type="ARBA" id="ARBA00007376"/>
    </source>
</evidence>
<evidence type="ECO:0000256" key="12">
    <source>
        <dbReference type="RuleBase" id="RU004424"/>
    </source>
</evidence>
<dbReference type="AlphaFoldDB" id="A0A8T2JRA0"/>
<keyword evidence="6 13" id="KW-1133">Transmembrane helix</keyword>
<evidence type="ECO:0000313" key="15">
    <source>
        <dbReference type="Proteomes" id="UP000812440"/>
    </source>
</evidence>
<evidence type="ECO:0000256" key="7">
    <source>
        <dbReference type="ARBA" id="ARBA00023040"/>
    </source>
</evidence>
<evidence type="ECO:0000256" key="3">
    <source>
        <dbReference type="ARBA" id="ARBA00022480"/>
    </source>
</evidence>
<feature type="transmembrane region" description="Helical" evidence="13">
    <location>
        <begin position="202"/>
        <end position="222"/>
    </location>
</feature>
<feature type="transmembrane region" description="Helical" evidence="13">
    <location>
        <begin position="147"/>
        <end position="175"/>
    </location>
</feature>
<dbReference type="Proteomes" id="UP000812440">
    <property type="component" value="Chromosome 5"/>
</dbReference>
<dbReference type="Gene3D" id="1.20.1070.10">
    <property type="entry name" value="Rhodopsin 7-helix transmembrane proteins"/>
    <property type="match status" value="1"/>
</dbReference>
<feature type="transmembrane region" description="Helical" evidence="13">
    <location>
        <begin position="100"/>
        <end position="119"/>
    </location>
</feature>
<keyword evidence="7 12" id="KW-0297">G-protein coupled receptor</keyword>
<dbReference type="EMBL" id="JAACNH010000004">
    <property type="protein sequence ID" value="KAG8445907.1"/>
    <property type="molecule type" value="Genomic_DNA"/>
</dbReference>
<dbReference type="GO" id="GO:0004930">
    <property type="term" value="F:G protein-coupled receptor activity"/>
    <property type="evidence" value="ECO:0007669"/>
    <property type="project" value="UniProtKB-KW"/>
</dbReference>
<keyword evidence="4 12" id="KW-0716">Sensory transduction</keyword>
<comment type="similarity">
    <text evidence="2 11">Belongs to the G-protein coupled receptor T2R family.</text>
</comment>
<dbReference type="PANTHER" id="PTHR11394:SF160">
    <property type="entry name" value="TASTE RECEPTOR TYPE 2"/>
    <property type="match status" value="1"/>
</dbReference>